<name>A0A0R3S387_9BILA</name>
<dbReference type="InterPro" id="IPR006075">
    <property type="entry name" value="Asn/Gln-tRNA_Trfase_suB/E_cat"/>
</dbReference>
<evidence type="ECO:0000259" key="5">
    <source>
        <dbReference type="Pfam" id="PF02637"/>
    </source>
</evidence>
<reference evidence="8" key="1">
    <citation type="submission" date="2017-02" db="UniProtKB">
        <authorList>
            <consortium name="WormBaseParasite"/>
        </authorList>
    </citation>
    <scope>IDENTIFICATION</scope>
</reference>
<evidence type="ECO:0000256" key="2">
    <source>
        <dbReference type="ARBA" id="ARBA00022741"/>
    </source>
</evidence>
<dbReference type="WBParaSite" id="EEL_0000921601-mRNA-1">
    <property type="protein sequence ID" value="EEL_0000921601-mRNA-1"/>
    <property type="gene ID" value="EEL_0000921601"/>
</dbReference>
<keyword evidence="3" id="KW-0067">ATP-binding</keyword>
<evidence type="ECO:0000256" key="4">
    <source>
        <dbReference type="ARBA" id="ARBA00022917"/>
    </source>
</evidence>
<accession>A0A0R3S387</accession>
<organism evidence="7 8">
    <name type="scientific">Elaeophora elaphi</name>
    <dbReference type="NCBI Taxonomy" id="1147741"/>
    <lineage>
        <taxon>Eukaryota</taxon>
        <taxon>Metazoa</taxon>
        <taxon>Ecdysozoa</taxon>
        <taxon>Nematoda</taxon>
        <taxon>Chromadorea</taxon>
        <taxon>Rhabditida</taxon>
        <taxon>Spirurina</taxon>
        <taxon>Spiruromorpha</taxon>
        <taxon>Filarioidea</taxon>
        <taxon>Onchocercidae</taxon>
        <taxon>Elaeophora</taxon>
    </lineage>
</organism>
<feature type="domain" description="Aspartyl/Glutamyl-tRNA(Gln) amidotransferase subunit B/E catalytic" evidence="6">
    <location>
        <begin position="1"/>
        <end position="129"/>
    </location>
</feature>
<evidence type="ECO:0000313" key="8">
    <source>
        <dbReference type="WBParaSite" id="EEL_0000921601-mRNA-1"/>
    </source>
</evidence>
<dbReference type="Proteomes" id="UP000050640">
    <property type="component" value="Unplaced"/>
</dbReference>
<dbReference type="PANTHER" id="PTHR11659">
    <property type="entry name" value="GLUTAMYL-TRNA GLN AMIDOTRANSFERASE SUBUNIT B MITOCHONDRIAL AND PROKARYOTIC PET112-RELATED"/>
    <property type="match status" value="1"/>
</dbReference>
<protein>
    <submittedName>
        <fullName evidence="8">GatB_N domain-containing protein</fullName>
    </submittedName>
</protein>
<dbReference type="InterPro" id="IPR017959">
    <property type="entry name" value="Asn/Gln-tRNA_amidoTrfase_suB/E"/>
</dbReference>
<keyword evidence="4" id="KW-0648">Protein biosynthesis</keyword>
<sequence length="322" mass="37618">MNSALEAYCFTEQLRLTLMENGVCGGEMQKAQFRVDVNISLGKDNIDDKGVRTEIKNLNSLRMVRTAINYEIDRQYEILRAGGTVLNETRTVDRDGRTIAMREKEIETDYRFMPEPNLPPVHIKQEWIKNCCSMLLKPRYLKNIEEYGMKPEIALDIANQKNLATFVEMILNACDDITMAPVLVEWTYLLQTICRNCNRRFPAEQTPFINHFVEAVHLFHTKRLTRLTTFDLLRRYIETELDKSPTEIISKENLWRIHDKDEVLNIVEKIICENNKLVLKIQKGGAKRHFTKLRTAILNECNRRIEADEISEIIKQKLLPES</sequence>
<evidence type="ECO:0000256" key="3">
    <source>
        <dbReference type="ARBA" id="ARBA00022840"/>
    </source>
</evidence>
<dbReference type="AlphaFoldDB" id="A0A0R3S387"/>
<keyword evidence="2" id="KW-0547">Nucleotide-binding</keyword>
<keyword evidence="7" id="KW-1185">Reference proteome</keyword>
<dbReference type="GO" id="GO:0030956">
    <property type="term" value="C:glutamyl-tRNA(Gln) amidotransferase complex"/>
    <property type="evidence" value="ECO:0007669"/>
    <property type="project" value="TreeGrafter"/>
</dbReference>
<evidence type="ECO:0000313" key="7">
    <source>
        <dbReference type="Proteomes" id="UP000050640"/>
    </source>
</evidence>
<proteinExistence type="predicted"/>
<dbReference type="InterPro" id="IPR014746">
    <property type="entry name" value="Gln_synth/guanido_kin_cat_dom"/>
</dbReference>
<evidence type="ECO:0000256" key="1">
    <source>
        <dbReference type="ARBA" id="ARBA00022598"/>
    </source>
</evidence>
<dbReference type="SUPFAM" id="SSF55931">
    <property type="entry name" value="Glutamine synthetase/guanido kinase"/>
    <property type="match status" value="1"/>
</dbReference>
<dbReference type="Pfam" id="PF02934">
    <property type="entry name" value="GatB_N"/>
    <property type="match status" value="1"/>
</dbReference>
<dbReference type="GO" id="GO:0005739">
    <property type="term" value="C:mitochondrion"/>
    <property type="evidence" value="ECO:0007669"/>
    <property type="project" value="TreeGrafter"/>
</dbReference>
<evidence type="ECO:0000259" key="6">
    <source>
        <dbReference type="Pfam" id="PF02934"/>
    </source>
</evidence>
<feature type="domain" description="Asn/Gln amidotransferase" evidence="5">
    <location>
        <begin position="190"/>
        <end position="318"/>
    </location>
</feature>
<dbReference type="Pfam" id="PF02637">
    <property type="entry name" value="GatB_Yqey"/>
    <property type="match status" value="1"/>
</dbReference>
<keyword evidence="1" id="KW-0436">Ligase</keyword>
<dbReference type="STRING" id="1147741.A0A0R3S387"/>
<dbReference type="InterPro" id="IPR018027">
    <property type="entry name" value="Asn/Gln_amidotransferase"/>
</dbReference>
<dbReference type="GO" id="GO:0032543">
    <property type="term" value="P:mitochondrial translation"/>
    <property type="evidence" value="ECO:0007669"/>
    <property type="project" value="TreeGrafter"/>
</dbReference>
<dbReference type="GO" id="GO:0005524">
    <property type="term" value="F:ATP binding"/>
    <property type="evidence" value="ECO:0007669"/>
    <property type="project" value="UniProtKB-KW"/>
</dbReference>
<dbReference type="PANTHER" id="PTHR11659:SF0">
    <property type="entry name" value="GLUTAMYL-TRNA(GLN) AMIDOTRANSFERASE SUBUNIT B, MITOCHONDRIAL"/>
    <property type="match status" value="1"/>
</dbReference>
<dbReference type="GO" id="GO:0050567">
    <property type="term" value="F:glutaminyl-tRNA synthase (glutamine-hydrolyzing) activity"/>
    <property type="evidence" value="ECO:0007669"/>
    <property type="project" value="TreeGrafter"/>
</dbReference>
<dbReference type="GO" id="GO:0070681">
    <property type="term" value="P:glutaminyl-tRNAGln biosynthesis via transamidation"/>
    <property type="evidence" value="ECO:0007669"/>
    <property type="project" value="TreeGrafter"/>
</dbReference>